<sequence>MSPDPASTTGAADTTFTAVTSLPGTVEAAPAGVRGFDVDTPLTAAAAQAFRDRGYHFCVRYVGRTAMNPARDLSHREARTILDAGLALMIVQHVLNPGWLPSRALGAEYGANAARFTWQIGVPTGVSVWCDLEGVSDDATAFDVIQYCNAWHHAVRDAGYAPGLYVGDSPGLGATQLYRDLAFRHYWGAYNVNADQEPLPRGWQLKQRVGTSGTVAGITTETYDDDVTRVDMLGGRPFWLTSSLLG</sequence>
<evidence type="ECO:0000259" key="1">
    <source>
        <dbReference type="Pfam" id="PF08924"/>
    </source>
</evidence>
<organism evidence="2 3">
    <name type="scientific">Gemmatirosa kalamazoonensis</name>
    <dbReference type="NCBI Taxonomy" id="861299"/>
    <lineage>
        <taxon>Bacteria</taxon>
        <taxon>Pseudomonadati</taxon>
        <taxon>Gemmatimonadota</taxon>
        <taxon>Gemmatimonadia</taxon>
        <taxon>Gemmatimonadales</taxon>
        <taxon>Gemmatimonadaceae</taxon>
        <taxon>Gemmatirosa</taxon>
    </lineage>
</organism>
<dbReference type="Gene3D" id="3.20.20.80">
    <property type="entry name" value="Glycosidases"/>
    <property type="match status" value="1"/>
</dbReference>
<evidence type="ECO:0000313" key="2">
    <source>
        <dbReference type="EMBL" id="AHG92233.1"/>
    </source>
</evidence>
<accession>W0RRN9</accession>
<evidence type="ECO:0000313" key="3">
    <source>
        <dbReference type="Proteomes" id="UP000019151"/>
    </source>
</evidence>
<geneLocation type="plasmid" evidence="2 3">
    <name>1</name>
</geneLocation>
<dbReference type="HOGENOM" id="CLU_093144_0_0_0"/>
<dbReference type="SUPFAM" id="SSF51445">
    <property type="entry name" value="(Trans)glycosidases"/>
    <property type="match status" value="1"/>
</dbReference>
<dbReference type="AlphaFoldDB" id="W0RRN9"/>
<dbReference type="Pfam" id="PF08924">
    <property type="entry name" value="Rv2525c_GlyHyd-like"/>
    <property type="match status" value="1"/>
</dbReference>
<dbReference type="Proteomes" id="UP000019151">
    <property type="component" value="Plasmid 1"/>
</dbReference>
<dbReference type="InParanoid" id="W0RRN9"/>
<proteinExistence type="predicted"/>
<dbReference type="InterPro" id="IPR017853">
    <property type="entry name" value="GH"/>
</dbReference>
<dbReference type="RefSeq" id="WP_104023218.1">
    <property type="nucleotide sequence ID" value="NZ_CP007129.1"/>
</dbReference>
<dbReference type="InterPro" id="IPR015020">
    <property type="entry name" value="Rv2525c-like_Glyco_Hydro-like"/>
</dbReference>
<reference evidence="2 3" key="1">
    <citation type="journal article" date="2014" name="Genome Announc.">
        <title>Genome Sequence and Methylome of Soil Bacterium Gemmatirosa kalamazoonensis KBS708T, a Member of the Rarely Cultivated Gemmatimonadetes Phylum.</title>
        <authorList>
            <person name="Debruyn J.M."/>
            <person name="Radosevich M."/>
            <person name="Wommack K.E."/>
            <person name="Polson S.W."/>
            <person name="Hauser L.J."/>
            <person name="Fawaz M.N."/>
            <person name="Korlach J."/>
            <person name="Tsai Y.C."/>
        </authorList>
    </citation>
    <scope>NUCLEOTIDE SEQUENCE [LARGE SCALE GENOMIC DNA]</scope>
    <source>
        <strain evidence="2 3">KBS708</strain>
        <plasmid evidence="3">Plasmid 1</plasmid>
    </source>
</reference>
<gene>
    <name evidence="2" type="ORF">J421_4698</name>
</gene>
<keyword evidence="2" id="KW-0614">Plasmid</keyword>
<name>W0RRN9_9BACT</name>
<keyword evidence="3" id="KW-1185">Reference proteome</keyword>
<feature type="domain" description="Rv2525c-like glycoside hydrolase-like" evidence="1">
    <location>
        <begin position="48"/>
        <end position="212"/>
    </location>
</feature>
<dbReference type="OrthoDB" id="582311at2"/>
<protein>
    <recommendedName>
        <fullName evidence="1">Rv2525c-like glycoside hydrolase-like domain-containing protein</fullName>
    </recommendedName>
</protein>
<dbReference type="KEGG" id="gba:J421_4698"/>
<dbReference type="EMBL" id="CP007129">
    <property type="protein sequence ID" value="AHG92233.1"/>
    <property type="molecule type" value="Genomic_DNA"/>
</dbReference>